<sequence length="134" mass="14073">MTYAVSAALQAAIYEALATDPVLDGMTGGAIHDAEPEGAGDLYVALGPEDVRQHGDATGLGAVHRLRIGVVTTRDGFAAAKEVAGQVSTILERPGLILGAGRLVSLTFQSARARRDRSAGTRRIDMVFRARTEI</sequence>
<dbReference type="PATRIC" id="fig|935700.4.peg.1066"/>
<dbReference type="Pfam" id="PF11367">
    <property type="entry name" value="Tail_completion_gp17"/>
    <property type="match status" value="1"/>
</dbReference>
<evidence type="ECO:0008006" key="3">
    <source>
        <dbReference type="Google" id="ProtNLM"/>
    </source>
</evidence>
<name>A0A0D1ENR5_9RHOB</name>
<dbReference type="Gene3D" id="3.30.2000.30">
    <property type="match status" value="1"/>
</dbReference>
<evidence type="ECO:0000313" key="1">
    <source>
        <dbReference type="EMBL" id="KIT17290.1"/>
    </source>
</evidence>
<accession>A0A0D1ENR5</accession>
<keyword evidence="2" id="KW-1185">Reference proteome</keyword>
<dbReference type="Proteomes" id="UP000032232">
    <property type="component" value="Unassembled WGS sequence"/>
</dbReference>
<dbReference type="InterPro" id="IPR053745">
    <property type="entry name" value="Viral_Tail_Comp_sf"/>
</dbReference>
<proteinExistence type="predicted"/>
<dbReference type="OrthoDB" id="7644395at2"/>
<dbReference type="EMBL" id="JYFE01000020">
    <property type="protein sequence ID" value="KIT17290.1"/>
    <property type="molecule type" value="Genomic_DNA"/>
</dbReference>
<comment type="caution">
    <text evidence="1">The sequence shown here is derived from an EMBL/GenBank/DDBJ whole genome shotgun (WGS) entry which is preliminary data.</text>
</comment>
<dbReference type="AlphaFoldDB" id="A0A0D1ENR5"/>
<protein>
    <recommendedName>
        <fullName evidence="3">Gene transfer agent protein</fullName>
    </recommendedName>
</protein>
<reference evidence="1 2" key="1">
    <citation type="submission" date="2015-02" db="EMBL/GenBank/DDBJ databases">
        <title>Genome Sequence of Jannaschia aquimarina DSM28248, a member of the Roseobacter clade.</title>
        <authorList>
            <person name="Voget S."/>
            <person name="Daniel R."/>
        </authorList>
    </citation>
    <scope>NUCLEOTIDE SEQUENCE [LARGE SCALE GENOMIC DNA]</scope>
    <source>
        <strain evidence="1 2">GSW-M26</strain>
    </source>
</reference>
<dbReference type="RefSeq" id="WP_043917857.1">
    <property type="nucleotide sequence ID" value="NZ_FZPF01000007.1"/>
</dbReference>
<dbReference type="STRING" id="935700.jaqu_10210"/>
<dbReference type="InterPro" id="IPR021508">
    <property type="entry name" value="Gp17-like"/>
</dbReference>
<gene>
    <name evidence="1" type="ORF">jaqu_10210</name>
</gene>
<organism evidence="1 2">
    <name type="scientific">Jannaschia aquimarina</name>
    <dbReference type="NCBI Taxonomy" id="935700"/>
    <lineage>
        <taxon>Bacteria</taxon>
        <taxon>Pseudomonadati</taxon>
        <taxon>Pseudomonadota</taxon>
        <taxon>Alphaproteobacteria</taxon>
        <taxon>Rhodobacterales</taxon>
        <taxon>Roseobacteraceae</taxon>
        <taxon>Jannaschia</taxon>
    </lineage>
</organism>
<evidence type="ECO:0000313" key="2">
    <source>
        <dbReference type="Proteomes" id="UP000032232"/>
    </source>
</evidence>